<evidence type="ECO:0000256" key="4">
    <source>
        <dbReference type="ARBA" id="ARBA00022723"/>
    </source>
</evidence>
<dbReference type="AlphaFoldDB" id="A0AAU9P9S6"/>
<dbReference type="InterPro" id="IPR045191">
    <property type="entry name" value="MBR1/2-like"/>
</dbReference>
<keyword evidence="5 8" id="KW-0863">Zinc-finger</keyword>
<reference evidence="10 11" key="1">
    <citation type="submission" date="2022-01" db="EMBL/GenBank/DDBJ databases">
        <authorList>
            <person name="Xiong W."/>
            <person name="Schranz E."/>
        </authorList>
    </citation>
    <scope>NUCLEOTIDE SEQUENCE [LARGE SCALE GENOMIC DNA]</scope>
</reference>
<evidence type="ECO:0000256" key="8">
    <source>
        <dbReference type="PROSITE-ProRule" id="PRU00175"/>
    </source>
</evidence>
<keyword evidence="6" id="KW-0833">Ubl conjugation pathway</keyword>
<feature type="domain" description="RING-type" evidence="9">
    <location>
        <begin position="147"/>
        <end position="188"/>
    </location>
</feature>
<evidence type="ECO:0000256" key="7">
    <source>
        <dbReference type="ARBA" id="ARBA00022833"/>
    </source>
</evidence>
<evidence type="ECO:0000256" key="2">
    <source>
        <dbReference type="ARBA" id="ARBA00012483"/>
    </source>
</evidence>
<organism evidence="10 11">
    <name type="scientific">Lactuca virosa</name>
    <dbReference type="NCBI Taxonomy" id="75947"/>
    <lineage>
        <taxon>Eukaryota</taxon>
        <taxon>Viridiplantae</taxon>
        <taxon>Streptophyta</taxon>
        <taxon>Embryophyta</taxon>
        <taxon>Tracheophyta</taxon>
        <taxon>Spermatophyta</taxon>
        <taxon>Magnoliopsida</taxon>
        <taxon>eudicotyledons</taxon>
        <taxon>Gunneridae</taxon>
        <taxon>Pentapetalae</taxon>
        <taxon>asterids</taxon>
        <taxon>campanulids</taxon>
        <taxon>Asterales</taxon>
        <taxon>Asteraceae</taxon>
        <taxon>Cichorioideae</taxon>
        <taxon>Cichorieae</taxon>
        <taxon>Lactucinae</taxon>
        <taxon>Lactuca</taxon>
    </lineage>
</organism>
<evidence type="ECO:0000313" key="11">
    <source>
        <dbReference type="Proteomes" id="UP001157418"/>
    </source>
</evidence>
<comment type="catalytic activity">
    <reaction evidence="1">
        <text>S-ubiquitinyl-[E2 ubiquitin-conjugating enzyme]-L-cysteine + [acceptor protein]-L-lysine = [E2 ubiquitin-conjugating enzyme]-L-cysteine + N(6)-ubiquitinyl-[acceptor protein]-L-lysine.</text>
        <dbReference type="EC" id="2.3.2.27"/>
    </reaction>
</comment>
<dbReference type="GO" id="GO:0005634">
    <property type="term" value="C:nucleus"/>
    <property type="evidence" value="ECO:0007669"/>
    <property type="project" value="TreeGrafter"/>
</dbReference>
<dbReference type="SMART" id="SM00184">
    <property type="entry name" value="RING"/>
    <property type="match status" value="1"/>
</dbReference>
<dbReference type="InterPro" id="IPR001841">
    <property type="entry name" value="Znf_RING"/>
</dbReference>
<evidence type="ECO:0000259" key="9">
    <source>
        <dbReference type="PROSITE" id="PS50089"/>
    </source>
</evidence>
<dbReference type="InterPro" id="IPR013083">
    <property type="entry name" value="Znf_RING/FYVE/PHD"/>
</dbReference>
<evidence type="ECO:0000256" key="6">
    <source>
        <dbReference type="ARBA" id="ARBA00022786"/>
    </source>
</evidence>
<keyword evidence="7" id="KW-0862">Zinc</keyword>
<accession>A0AAU9P9S6</accession>
<dbReference type="PANTHER" id="PTHR22937:SF222">
    <property type="entry name" value="RING-TYPE E3 UBIQUITIN TRANSFERASE"/>
    <property type="match status" value="1"/>
</dbReference>
<protein>
    <recommendedName>
        <fullName evidence="2">RING-type E3 ubiquitin transferase</fullName>
        <ecNumber evidence="2">2.3.2.27</ecNumber>
    </recommendedName>
</protein>
<name>A0AAU9P9S6_9ASTR</name>
<dbReference type="Gene3D" id="3.30.40.10">
    <property type="entry name" value="Zinc/RING finger domain, C3HC4 (zinc finger)"/>
    <property type="match status" value="1"/>
</dbReference>
<dbReference type="EMBL" id="CAKMRJ010005523">
    <property type="protein sequence ID" value="CAH1446672.1"/>
    <property type="molecule type" value="Genomic_DNA"/>
</dbReference>
<evidence type="ECO:0000256" key="1">
    <source>
        <dbReference type="ARBA" id="ARBA00000900"/>
    </source>
</evidence>
<evidence type="ECO:0000256" key="5">
    <source>
        <dbReference type="ARBA" id="ARBA00022771"/>
    </source>
</evidence>
<proteinExistence type="predicted"/>
<dbReference type="PANTHER" id="PTHR22937">
    <property type="entry name" value="E3 UBIQUITIN-PROTEIN LIGASE RNF165"/>
    <property type="match status" value="1"/>
</dbReference>
<dbReference type="GO" id="GO:0061630">
    <property type="term" value="F:ubiquitin protein ligase activity"/>
    <property type="evidence" value="ECO:0007669"/>
    <property type="project" value="UniProtKB-EC"/>
</dbReference>
<keyword evidence="11" id="KW-1185">Reference proteome</keyword>
<dbReference type="Pfam" id="PF13639">
    <property type="entry name" value="zf-RING_2"/>
    <property type="match status" value="1"/>
</dbReference>
<keyword evidence="4" id="KW-0479">Metal-binding</keyword>
<keyword evidence="3" id="KW-0808">Transferase</keyword>
<dbReference type="SUPFAM" id="SSF57850">
    <property type="entry name" value="RING/U-box"/>
    <property type="match status" value="1"/>
</dbReference>
<gene>
    <name evidence="10" type="ORF">LVIROSA_LOCUS32348</name>
</gene>
<dbReference type="PROSITE" id="PS50089">
    <property type="entry name" value="ZF_RING_2"/>
    <property type="match status" value="1"/>
</dbReference>
<dbReference type="Proteomes" id="UP001157418">
    <property type="component" value="Unassembled WGS sequence"/>
</dbReference>
<evidence type="ECO:0000313" key="10">
    <source>
        <dbReference type="EMBL" id="CAH1446672.1"/>
    </source>
</evidence>
<sequence length="194" mass="22663">MDFDAYPTHTHYLHLGDTCIRVYDSFPIHQYLQDQHRLNVSYPYAWYLHGNQAAIVNFNDLFMYENGLSSLVPTIPNQQYYAAEQSYDPVDEVFILDDLEIDEIMNESFEQAASHVPCSGLTEKFISKNLRVTRYCEEEEEEKGEICVVCQVEFESKERVAVLHCKHRYHPRCITEWLVRQNVCPICKGQGLSV</sequence>
<evidence type="ECO:0000256" key="3">
    <source>
        <dbReference type="ARBA" id="ARBA00022679"/>
    </source>
</evidence>
<comment type="caution">
    <text evidence="10">The sequence shown here is derived from an EMBL/GenBank/DDBJ whole genome shotgun (WGS) entry which is preliminary data.</text>
</comment>
<dbReference type="EC" id="2.3.2.27" evidence="2"/>
<dbReference type="GO" id="GO:0008270">
    <property type="term" value="F:zinc ion binding"/>
    <property type="evidence" value="ECO:0007669"/>
    <property type="project" value="UniProtKB-KW"/>
</dbReference>